<evidence type="ECO:0000313" key="1">
    <source>
        <dbReference type="EMBL" id="PSV13691.1"/>
    </source>
</evidence>
<dbReference type="RefSeq" id="WP_107184146.1">
    <property type="nucleotide sequence ID" value="NZ_JAWQGC010000002.1"/>
</dbReference>
<comment type="caution">
    <text evidence="1">The sequence shown here is derived from an EMBL/GenBank/DDBJ whole genome shotgun (WGS) entry which is preliminary data.</text>
</comment>
<dbReference type="Proteomes" id="UP000240530">
    <property type="component" value="Unassembled WGS sequence"/>
</dbReference>
<proteinExistence type="predicted"/>
<dbReference type="AlphaFoldDB" id="A0A2T3KZZ8"/>
<evidence type="ECO:0000313" key="2">
    <source>
        <dbReference type="Proteomes" id="UP000240530"/>
    </source>
</evidence>
<dbReference type="EMBL" id="PYNS01000001">
    <property type="protein sequence ID" value="PSV13691.1"/>
    <property type="molecule type" value="Genomic_DNA"/>
</dbReference>
<protein>
    <submittedName>
        <fullName evidence="1">Uncharacterized protein</fullName>
    </submittedName>
</protein>
<gene>
    <name evidence="1" type="ORF">C0W93_01715</name>
</gene>
<accession>A0A2T3KZZ8</accession>
<reference evidence="1 2" key="1">
    <citation type="submission" date="2018-03" db="EMBL/GenBank/DDBJ databases">
        <title>Whole genome sequencing of Histamine producing bacteria.</title>
        <authorList>
            <person name="Butler K."/>
        </authorList>
    </citation>
    <scope>NUCLEOTIDE SEQUENCE [LARGE SCALE GENOMIC DNA]</scope>
    <source>
        <strain evidence="1 2">Res.4.1</strain>
    </source>
</reference>
<organism evidence="1 2">
    <name type="scientific">Photobacterium leiognathi subsp. mandapamensis</name>
    <name type="common">Photobacterium mandapamensis</name>
    <dbReference type="NCBI Taxonomy" id="48408"/>
    <lineage>
        <taxon>Bacteria</taxon>
        <taxon>Pseudomonadati</taxon>
        <taxon>Pseudomonadota</taxon>
        <taxon>Gammaproteobacteria</taxon>
        <taxon>Vibrionales</taxon>
        <taxon>Vibrionaceae</taxon>
        <taxon>Photobacterium</taxon>
    </lineage>
</organism>
<name>A0A2T3KZZ8_PHOLD</name>
<sequence>MRKTLAIIFIMLFSIGAANYFMLHSKVANKISTDDRNNGIEVYVHYEWYVNPKKLVFDIREVPLDKSAMDVSRVLLQSSEALKDKDFESVILAHNGNGKFMLKGAFFKLTGQEYGTQNPIYTLRTLPQNVYNLDGTKAFPTWTGGILGVMGKQMEDLSEFNKQWYLNSVITSN</sequence>